<dbReference type="SUPFAM" id="SSF81383">
    <property type="entry name" value="F-box domain"/>
    <property type="match status" value="1"/>
</dbReference>
<dbReference type="OrthoDB" id="1425577at2759"/>
<dbReference type="Pfam" id="PF00646">
    <property type="entry name" value="F-box"/>
    <property type="match status" value="1"/>
</dbReference>
<keyword evidence="5" id="KW-1185">Reference proteome</keyword>
<proteinExistence type="predicted"/>
<evidence type="ECO:0000259" key="2">
    <source>
        <dbReference type="PROSITE" id="PS50181"/>
    </source>
</evidence>
<dbReference type="InterPro" id="IPR050796">
    <property type="entry name" value="SCF_F-box_component"/>
</dbReference>
<evidence type="ECO:0000313" key="6">
    <source>
        <dbReference type="Proteomes" id="UP000464620"/>
    </source>
</evidence>
<feature type="domain" description="F-box" evidence="2">
    <location>
        <begin position="25"/>
        <end position="71"/>
    </location>
</feature>
<dbReference type="EMBL" id="SDMP01000019">
    <property type="protein sequence ID" value="RYQ93362.1"/>
    <property type="molecule type" value="Genomic_DNA"/>
</dbReference>
<feature type="region of interest" description="Disordered" evidence="1">
    <location>
        <begin position="1"/>
        <end position="21"/>
    </location>
</feature>
<evidence type="ECO:0000256" key="1">
    <source>
        <dbReference type="SAM" id="MobiDB-lite"/>
    </source>
</evidence>
<evidence type="ECO:0000313" key="4">
    <source>
        <dbReference type="EMBL" id="RYQ93362.1"/>
    </source>
</evidence>
<dbReference type="InterPro" id="IPR017451">
    <property type="entry name" value="F-box-assoc_interact_dom"/>
</dbReference>
<reference evidence="4 5" key="1">
    <citation type="submission" date="2019-01" db="EMBL/GenBank/DDBJ databases">
        <title>Sequencing of cultivated peanut Arachis hypogaea provides insights into genome evolution and oil improvement.</title>
        <authorList>
            <person name="Chen X."/>
        </authorList>
    </citation>
    <scope>NUCLEOTIDE SEQUENCE [LARGE SCALE GENOMIC DNA]</scope>
    <source>
        <strain evidence="5">cv. Fuhuasheng</strain>
        <strain evidence="4">GDAAS-fuhuasheng2018</strain>
        <tissue evidence="4">Leaves</tissue>
    </source>
</reference>
<dbReference type="STRING" id="3818.A0A444XUG0"/>
<accession>A0A444XUG0</accession>
<name>A0A444XUG0_ARAHY</name>
<evidence type="ECO:0000313" key="5">
    <source>
        <dbReference type="Proteomes" id="UP000289738"/>
    </source>
</evidence>
<dbReference type="Proteomes" id="UP000464620">
    <property type="component" value="Chromosome B09"/>
</dbReference>
<dbReference type="InterPro" id="IPR006527">
    <property type="entry name" value="F-box-assoc_dom_typ1"/>
</dbReference>
<dbReference type="PANTHER" id="PTHR31672:SF13">
    <property type="entry name" value="F-BOX PROTEIN CPR30-LIKE"/>
    <property type="match status" value="1"/>
</dbReference>
<dbReference type="EMBL" id="CP031001">
    <property type="protein sequence ID" value="QHN79423.1"/>
    <property type="molecule type" value="Genomic_DNA"/>
</dbReference>
<dbReference type="NCBIfam" id="TIGR01640">
    <property type="entry name" value="F_box_assoc_1"/>
    <property type="match status" value="1"/>
</dbReference>
<evidence type="ECO:0000313" key="3">
    <source>
        <dbReference type="EMBL" id="QHN79423.1"/>
    </source>
</evidence>
<reference evidence="3 6" key="2">
    <citation type="submission" date="2020-01" db="EMBL/GenBank/DDBJ databases">
        <title>Genome sequence of Arachis hypogaea, cultivar Shitouqi.</title>
        <authorList>
            <person name="Zhuang W."/>
            <person name="Chen H."/>
            <person name="Varshney R."/>
            <person name="Wang D."/>
            <person name="Ming R."/>
        </authorList>
    </citation>
    <scope>NUCLEOTIDE SEQUENCE [LARGE SCALE GENOMIC DNA]</scope>
    <source>
        <tissue evidence="3">Young leaf</tissue>
    </source>
</reference>
<organism evidence="4 5">
    <name type="scientific">Arachis hypogaea</name>
    <name type="common">Peanut</name>
    <dbReference type="NCBI Taxonomy" id="3818"/>
    <lineage>
        <taxon>Eukaryota</taxon>
        <taxon>Viridiplantae</taxon>
        <taxon>Streptophyta</taxon>
        <taxon>Embryophyta</taxon>
        <taxon>Tracheophyta</taxon>
        <taxon>Spermatophyta</taxon>
        <taxon>Magnoliopsida</taxon>
        <taxon>eudicotyledons</taxon>
        <taxon>Gunneridae</taxon>
        <taxon>Pentapetalae</taxon>
        <taxon>rosids</taxon>
        <taxon>fabids</taxon>
        <taxon>Fabales</taxon>
        <taxon>Fabaceae</taxon>
        <taxon>Papilionoideae</taxon>
        <taxon>50 kb inversion clade</taxon>
        <taxon>dalbergioids sensu lato</taxon>
        <taxon>Dalbergieae</taxon>
        <taxon>Pterocarpus clade</taxon>
        <taxon>Arachis</taxon>
    </lineage>
</organism>
<dbReference type="Proteomes" id="UP000289738">
    <property type="component" value="Chromosome B09"/>
</dbReference>
<sequence length="375" mass="43265">MRGNLLGTTDKRPKPLSPTKAPPILPSEVIEEILVRVPASTLVKLKIVCKSWNALISNPEFARDHLHWSRADPSTRPRLIYSFSDDRKIRFSNPSSPLNEDGFFEMDVVLDILGSCNGLICLRWITGYLRQSITIRLWNPCTRSASDWLKIESQPGDMYGFGYDRVHHNYKFLYGHKIHTFGSNSRTTIVQDPPSYDPKQAIGTFVYGTLNWAAQARSNSLEWVILSFDLANENFCPLSLPDMDNSEERYVPAVGALRDRLCVCLKEKYGRWIFWVMEDYGVQESWTKFITIFSKSHQLDRSFYSFKAMYMTENDDVLAVFFSPYHNLSFNLVSIKANDGRPWQRNLYEAGHQDCYVYHESLVSPSHLGLPSFHY</sequence>
<dbReference type="SMART" id="SM00256">
    <property type="entry name" value="FBOX"/>
    <property type="match status" value="1"/>
</dbReference>
<dbReference type="PROSITE" id="PS50181">
    <property type="entry name" value="FBOX"/>
    <property type="match status" value="1"/>
</dbReference>
<dbReference type="Gene3D" id="1.20.1280.50">
    <property type="match status" value="1"/>
</dbReference>
<dbReference type="AlphaFoldDB" id="A0A444XUG0"/>
<dbReference type="PANTHER" id="PTHR31672">
    <property type="entry name" value="BNACNNG10540D PROTEIN"/>
    <property type="match status" value="1"/>
</dbReference>
<dbReference type="InterPro" id="IPR036047">
    <property type="entry name" value="F-box-like_dom_sf"/>
</dbReference>
<protein>
    <submittedName>
        <fullName evidence="3">F-box/kelch-repeat protein</fullName>
    </submittedName>
</protein>
<dbReference type="Pfam" id="PF07734">
    <property type="entry name" value="FBA_1"/>
    <property type="match status" value="1"/>
</dbReference>
<dbReference type="CDD" id="cd22157">
    <property type="entry name" value="F-box_AtFBW1-like"/>
    <property type="match status" value="1"/>
</dbReference>
<dbReference type="InterPro" id="IPR001810">
    <property type="entry name" value="F-box_dom"/>
</dbReference>
<gene>
    <name evidence="4" type="ORF">Ahy_B09g099635</name>
    <name evidence="3" type="ORF">DS421_19g669910</name>
</gene>